<dbReference type="SUPFAM" id="SSF143011">
    <property type="entry name" value="RelE-like"/>
    <property type="match status" value="1"/>
</dbReference>
<sequence length="84" mass="9907">MITILPLNDPLKKKLQKHSLKKKFDKKLTYLSSNPTHPGLHVELLEPKNYGVYSFRIDRKFQALFIFRPDLSAIEILNITIHYQ</sequence>
<accession>A0A1F6A2L5</accession>
<evidence type="ECO:0000313" key="1">
    <source>
        <dbReference type="EMBL" id="OGG18915.1"/>
    </source>
</evidence>
<gene>
    <name evidence="1" type="ORF">A3D78_05665</name>
</gene>
<dbReference type="STRING" id="1798383.A3D78_05665"/>
<dbReference type="InterPro" id="IPR035093">
    <property type="entry name" value="RelE/ParE_toxin_dom_sf"/>
</dbReference>
<dbReference type="Proteomes" id="UP000176253">
    <property type="component" value="Unassembled WGS sequence"/>
</dbReference>
<name>A0A1F6A2L5_9BACT</name>
<organism evidence="1 2">
    <name type="scientific">Candidatus Gottesmanbacteria bacterium RIFCSPHIGHO2_02_FULL_39_14</name>
    <dbReference type="NCBI Taxonomy" id="1798383"/>
    <lineage>
        <taxon>Bacteria</taxon>
        <taxon>Candidatus Gottesmaniibacteriota</taxon>
    </lineage>
</organism>
<reference evidence="1 2" key="1">
    <citation type="journal article" date="2016" name="Nat. Commun.">
        <title>Thousands of microbial genomes shed light on interconnected biogeochemical processes in an aquifer system.</title>
        <authorList>
            <person name="Anantharaman K."/>
            <person name="Brown C.T."/>
            <person name="Hug L.A."/>
            <person name="Sharon I."/>
            <person name="Castelle C.J."/>
            <person name="Probst A.J."/>
            <person name="Thomas B.C."/>
            <person name="Singh A."/>
            <person name="Wilkins M.J."/>
            <person name="Karaoz U."/>
            <person name="Brodie E.L."/>
            <person name="Williams K.H."/>
            <person name="Hubbard S.S."/>
            <person name="Banfield J.F."/>
        </authorList>
    </citation>
    <scope>NUCLEOTIDE SEQUENCE [LARGE SCALE GENOMIC DNA]</scope>
</reference>
<comment type="caution">
    <text evidence="1">The sequence shown here is derived from an EMBL/GenBank/DDBJ whole genome shotgun (WGS) entry which is preliminary data.</text>
</comment>
<evidence type="ECO:0000313" key="2">
    <source>
        <dbReference type="Proteomes" id="UP000176253"/>
    </source>
</evidence>
<proteinExistence type="predicted"/>
<dbReference type="AlphaFoldDB" id="A0A1F6A2L5"/>
<dbReference type="EMBL" id="MFJM01000012">
    <property type="protein sequence ID" value="OGG18915.1"/>
    <property type="molecule type" value="Genomic_DNA"/>
</dbReference>
<evidence type="ECO:0008006" key="3">
    <source>
        <dbReference type="Google" id="ProtNLM"/>
    </source>
</evidence>
<protein>
    <recommendedName>
        <fullName evidence="3">Toxin YoeB</fullName>
    </recommendedName>
</protein>